<evidence type="ECO:0000313" key="4">
    <source>
        <dbReference type="Proteomes" id="UP001374579"/>
    </source>
</evidence>
<dbReference type="InterPro" id="IPR006020">
    <property type="entry name" value="PTB/PI_dom"/>
</dbReference>
<reference evidence="3 4" key="1">
    <citation type="submission" date="2024-02" db="EMBL/GenBank/DDBJ databases">
        <title>Chromosome-scale genome assembly of the rough periwinkle Littorina saxatilis.</title>
        <authorList>
            <person name="De Jode A."/>
            <person name="Faria R."/>
            <person name="Formenti G."/>
            <person name="Sims Y."/>
            <person name="Smith T.P."/>
            <person name="Tracey A."/>
            <person name="Wood J.M.D."/>
            <person name="Zagrodzka Z.B."/>
            <person name="Johannesson K."/>
            <person name="Butlin R.K."/>
            <person name="Leder E.H."/>
        </authorList>
    </citation>
    <scope>NUCLEOTIDE SEQUENCE [LARGE SCALE GENOMIC DNA]</scope>
    <source>
        <strain evidence="3">Snail1</strain>
        <tissue evidence="3">Muscle</tissue>
    </source>
</reference>
<dbReference type="PROSITE" id="PS01179">
    <property type="entry name" value="PID"/>
    <property type="match status" value="1"/>
</dbReference>
<feature type="region of interest" description="Disordered" evidence="1">
    <location>
        <begin position="1"/>
        <end position="22"/>
    </location>
</feature>
<feature type="domain" description="PID" evidence="2">
    <location>
        <begin position="43"/>
        <end position="183"/>
    </location>
</feature>
<comment type="caution">
    <text evidence="3">The sequence shown here is derived from an EMBL/GenBank/DDBJ whole genome shotgun (WGS) entry which is preliminary data.</text>
</comment>
<dbReference type="Proteomes" id="UP001374579">
    <property type="component" value="Unassembled WGS sequence"/>
</dbReference>
<organism evidence="3 4">
    <name type="scientific">Littorina saxatilis</name>
    <dbReference type="NCBI Taxonomy" id="31220"/>
    <lineage>
        <taxon>Eukaryota</taxon>
        <taxon>Metazoa</taxon>
        <taxon>Spiralia</taxon>
        <taxon>Lophotrochozoa</taxon>
        <taxon>Mollusca</taxon>
        <taxon>Gastropoda</taxon>
        <taxon>Caenogastropoda</taxon>
        <taxon>Littorinimorpha</taxon>
        <taxon>Littorinoidea</taxon>
        <taxon>Littorinidae</taxon>
        <taxon>Littorina</taxon>
    </lineage>
</organism>
<dbReference type="EMBL" id="JBAMIC010000004">
    <property type="protein sequence ID" value="KAK7107327.1"/>
    <property type="molecule type" value="Genomic_DNA"/>
</dbReference>
<keyword evidence="4" id="KW-1185">Reference proteome</keyword>
<feature type="compositionally biased region" description="Basic residues" evidence="1">
    <location>
        <begin position="1"/>
        <end position="12"/>
    </location>
</feature>
<dbReference type="InterPro" id="IPR011993">
    <property type="entry name" value="PH-like_dom_sf"/>
</dbReference>
<dbReference type="SMART" id="SM00462">
    <property type="entry name" value="PTB"/>
    <property type="match status" value="1"/>
</dbReference>
<dbReference type="PANTHER" id="PTHR11232">
    <property type="entry name" value="PHOSPHOTYROSINE INTERACTION DOMAIN-CONTAINING FAMILY MEMBER"/>
    <property type="match status" value="1"/>
</dbReference>
<accession>A0AAN9GGA7</accession>
<proteinExistence type="predicted"/>
<dbReference type="CDD" id="cd13159">
    <property type="entry name" value="PTB_LDLRAP-mammal-like"/>
    <property type="match status" value="1"/>
</dbReference>
<dbReference type="Gene3D" id="2.30.29.30">
    <property type="entry name" value="Pleckstrin-homology domain (PH domain)/Phosphotyrosine-binding domain (PTB)"/>
    <property type="match status" value="1"/>
</dbReference>
<evidence type="ECO:0000256" key="1">
    <source>
        <dbReference type="SAM" id="MobiDB-lite"/>
    </source>
</evidence>
<sequence>MDALFRKVKKTPSHASKGDSAAVRHEKLGEGWAENKQPVAEDDGVVFYLKYLGFTLVEEVDDDESYGDGASAKAVQRIVAMAKSEGKKLQKVALKVCCKGIQMVDITTNQQLYDTSIYRISFCTADKTHDKVFAFIARNTINETMQCHAFLCAKTKIAQAVTLTVWQAFNVAQDRWRDQQNKKSLRGKDKGNIIQQQHQISSQLPSNQTTHSTTNLMQTPALPVSHRPIISIPPPSSSPFQDSFADYKPTEIRVGNGEHRDNKMIQDEDDENLEDSFSKLAETRGRGRIPSFSTDLRQEDVDDGVQQYMDGQRCFEEFSRQKSIEDLLSL</sequence>
<dbReference type="InterPro" id="IPR051133">
    <property type="entry name" value="Adapter_Engulfment-Domain"/>
</dbReference>
<dbReference type="PANTHER" id="PTHR11232:SF74">
    <property type="entry name" value="PTB DOMAIN-CONTAINING ADAPTER PROTEIN CED-6-LIKE PROTEIN"/>
    <property type="match status" value="1"/>
</dbReference>
<dbReference type="SUPFAM" id="SSF50729">
    <property type="entry name" value="PH domain-like"/>
    <property type="match status" value="1"/>
</dbReference>
<evidence type="ECO:0000313" key="3">
    <source>
        <dbReference type="EMBL" id="KAK7107327.1"/>
    </source>
</evidence>
<evidence type="ECO:0000259" key="2">
    <source>
        <dbReference type="PROSITE" id="PS01179"/>
    </source>
</evidence>
<dbReference type="Pfam" id="PF00640">
    <property type="entry name" value="PID"/>
    <property type="match status" value="1"/>
</dbReference>
<name>A0AAN9GGA7_9CAEN</name>
<dbReference type="AlphaFoldDB" id="A0AAN9GGA7"/>
<gene>
    <name evidence="3" type="ORF">V1264_015271</name>
</gene>
<protein>
    <recommendedName>
        <fullName evidence="2">PID domain-containing protein</fullName>
    </recommendedName>
</protein>